<comment type="caution">
    <text evidence="1">The sequence shown here is derived from an EMBL/GenBank/DDBJ whole genome shotgun (WGS) entry which is preliminary data.</text>
</comment>
<evidence type="ECO:0000313" key="2">
    <source>
        <dbReference type="Proteomes" id="UP001144256"/>
    </source>
</evidence>
<dbReference type="Proteomes" id="UP001144256">
    <property type="component" value="Unassembled WGS sequence"/>
</dbReference>
<dbReference type="AlphaFoldDB" id="A0A9W6DD49"/>
<proteinExistence type="predicted"/>
<dbReference type="RefSeq" id="WP_281810903.1">
    <property type="nucleotide sequence ID" value="NZ_BRLB01000001.1"/>
</dbReference>
<reference evidence="1" key="1">
    <citation type="submission" date="2022-06" db="EMBL/GenBank/DDBJ databases">
        <title>Vallitalea longa sp. nov., an anaerobic bacterium isolated from marine sediment.</title>
        <authorList>
            <person name="Hirano S."/>
            <person name="Terahara T."/>
            <person name="Mori K."/>
            <person name="Hamada M."/>
            <person name="Matsumoto R."/>
            <person name="Kobayashi T."/>
        </authorList>
    </citation>
    <scope>NUCLEOTIDE SEQUENCE</scope>
    <source>
        <strain evidence="1">SH18-1</strain>
    </source>
</reference>
<organism evidence="1 2">
    <name type="scientific">Vallitalea longa</name>
    <dbReference type="NCBI Taxonomy" id="2936439"/>
    <lineage>
        <taxon>Bacteria</taxon>
        <taxon>Bacillati</taxon>
        <taxon>Bacillota</taxon>
        <taxon>Clostridia</taxon>
        <taxon>Lachnospirales</taxon>
        <taxon>Vallitaleaceae</taxon>
        <taxon>Vallitalea</taxon>
    </lineage>
</organism>
<keyword evidence="2" id="KW-1185">Reference proteome</keyword>
<name>A0A9W6DD49_9FIRM</name>
<sequence>MGIEAVKGITKRKFAKAGYEKKLNMTQKMNNATGEKFNKSVLNEIQILFPDVHIHVGTTFNNNKALKCFALGCVTRGNNKNIVIEQNTINKLEDDNEFKHRVISSLIKQFDQFISDMGDIKVLAQGTIIYEDGTVNGWILSNANMLYVNSLMQ</sequence>
<accession>A0A9W6DD49</accession>
<dbReference type="EMBL" id="BRLB01000001">
    <property type="protein sequence ID" value="GKX27525.1"/>
    <property type="molecule type" value="Genomic_DNA"/>
</dbReference>
<protein>
    <submittedName>
        <fullName evidence="1">Uncharacterized protein</fullName>
    </submittedName>
</protein>
<evidence type="ECO:0000313" key="1">
    <source>
        <dbReference type="EMBL" id="GKX27525.1"/>
    </source>
</evidence>
<gene>
    <name evidence="1" type="ORF">SH1V18_00050</name>
</gene>